<dbReference type="OrthoDB" id="9794954at2"/>
<keyword evidence="5" id="KW-1185">Reference proteome</keyword>
<dbReference type="InterPro" id="IPR009014">
    <property type="entry name" value="Transketo_C/PFOR_II"/>
</dbReference>
<evidence type="ECO:0000313" key="5">
    <source>
        <dbReference type="Proteomes" id="UP000317315"/>
    </source>
</evidence>
<dbReference type="InterPro" id="IPR050722">
    <property type="entry name" value="Pyruvate:ferred/Flavod_OxRd"/>
</dbReference>
<keyword evidence="1" id="KW-0560">Oxidoreductase</keyword>
<dbReference type="InterPro" id="IPR019752">
    <property type="entry name" value="Pyrv/ketoisovalerate_OxRed_cat"/>
</dbReference>
<dbReference type="Gene3D" id="3.40.50.970">
    <property type="match status" value="1"/>
</dbReference>
<dbReference type="InterPro" id="IPR022367">
    <property type="entry name" value="2-oxoacid/accept_OxRdtase_asu"/>
</dbReference>
<dbReference type="AlphaFoldDB" id="A0A521DBS1"/>
<protein>
    <submittedName>
        <fullName evidence="4">2-oxoglutarate ferredoxin oxidoreductase subunit alpha</fullName>
    </submittedName>
</protein>
<evidence type="ECO:0000313" key="4">
    <source>
        <dbReference type="EMBL" id="SMO69244.1"/>
    </source>
</evidence>
<dbReference type="SUPFAM" id="SSF53323">
    <property type="entry name" value="Pyruvate-ferredoxin oxidoreductase, PFOR, domain III"/>
    <property type="match status" value="1"/>
</dbReference>
<dbReference type="PANTHER" id="PTHR32154:SF20">
    <property type="entry name" value="2-OXOGLUTARATE OXIDOREDUCTASE SUBUNIT KORA"/>
    <property type="match status" value="1"/>
</dbReference>
<dbReference type="NCBIfam" id="TIGR03710">
    <property type="entry name" value="OAFO_sf"/>
    <property type="match status" value="1"/>
</dbReference>
<dbReference type="RefSeq" id="WP_142935942.1">
    <property type="nucleotide sequence ID" value="NZ_FXTM01000019.1"/>
</dbReference>
<dbReference type="CDD" id="cd07034">
    <property type="entry name" value="TPP_PYR_PFOR_IOR-alpha_like"/>
    <property type="match status" value="1"/>
</dbReference>
<dbReference type="Gene3D" id="3.40.50.920">
    <property type="match status" value="1"/>
</dbReference>
<reference evidence="4 5" key="1">
    <citation type="submission" date="2017-05" db="EMBL/GenBank/DDBJ databases">
        <authorList>
            <person name="Varghese N."/>
            <person name="Submissions S."/>
        </authorList>
    </citation>
    <scope>NUCLEOTIDE SEQUENCE [LARGE SCALE GENOMIC DNA]</scope>
    <source>
        <strain evidence="4 5">DSM 16304</strain>
    </source>
</reference>
<dbReference type="Pfam" id="PF01558">
    <property type="entry name" value="POR"/>
    <property type="match status" value="1"/>
</dbReference>
<dbReference type="InterPro" id="IPR002869">
    <property type="entry name" value="Pyrv_flavodox_OxRed_cen"/>
</dbReference>
<gene>
    <name evidence="4" type="ORF">SAMN06269117_11948</name>
</gene>
<dbReference type="GO" id="GO:0006979">
    <property type="term" value="P:response to oxidative stress"/>
    <property type="evidence" value="ECO:0007669"/>
    <property type="project" value="TreeGrafter"/>
</dbReference>
<feature type="domain" description="Pyruvate/ketoisovalerate oxidoreductase catalytic" evidence="2">
    <location>
        <begin position="12"/>
        <end position="154"/>
    </location>
</feature>
<name>A0A521DBS1_9BACT</name>
<dbReference type="PANTHER" id="PTHR32154">
    <property type="entry name" value="PYRUVATE-FLAVODOXIN OXIDOREDUCTASE-RELATED"/>
    <property type="match status" value="1"/>
</dbReference>
<dbReference type="Pfam" id="PF01855">
    <property type="entry name" value="POR_N"/>
    <property type="match status" value="1"/>
</dbReference>
<feature type="domain" description="Pyruvate flavodoxin/ferredoxin oxidoreductase pyrimidine binding" evidence="3">
    <location>
        <begin position="187"/>
        <end position="419"/>
    </location>
</feature>
<dbReference type="EMBL" id="FXTM01000019">
    <property type="protein sequence ID" value="SMO69244.1"/>
    <property type="molecule type" value="Genomic_DNA"/>
</dbReference>
<dbReference type="Proteomes" id="UP000317315">
    <property type="component" value="Unassembled WGS sequence"/>
</dbReference>
<evidence type="ECO:0000259" key="3">
    <source>
        <dbReference type="Pfam" id="PF01855"/>
    </source>
</evidence>
<organism evidence="4 5">
    <name type="scientific">Balnearium lithotrophicum</name>
    <dbReference type="NCBI Taxonomy" id="223788"/>
    <lineage>
        <taxon>Bacteria</taxon>
        <taxon>Pseudomonadati</taxon>
        <taxon>Aquificota</taxon>
        <taxon>Aquificia</taxon>
        <taxon>Desulfurobacteriales</taxon>
        <taxon>Desulfurobacteriaceae</taxon>
        <taxon>Balnearium</taxon>
    </lineage>
</organism>
<dbReference type="Gene3D" id="3.40.920.10">
    <property type="entry name" value="Pyruvate-ferredoxin oxidoreductase, PFOR, domain III"/>
    <property type="match status" value="1"/>
</dbReference>
<evidence type="ECO:0000256" key="1">
    <source>
        <dbReference type="ARBA" id="ARBA00023002"/>
    </source>
</evidence>
<accession>A0A521DBS1</accession>
<sequence>MERSVIIGGEAGEGIKEGTNLLSKVLVNIGYSVFTYHDYPSLIRGGHNFSTVRFSNEEVKSPVKMGDYIVALDDRSVRRHREDAKTETVWILDEGVKEEVNGKVIRLPIRKEVKGVMRSSATLGALLKAFRIPEEEGLAVLKELKNYEENERIFKRFYEISQEVEEIVEVEGIKGEYISGSEAIALGAVDGGLNVYIAYPMTPASPVLHFLASKKRELGVKVVQPENEIGVINMVLGAAYAGGRSMTGTSGGGFALMTETLSLAGMSETPVVIYEAQRGAPSTGVPTYTEQADLLFVLFAGHGDFPRIVVAPSDAKECYLLTREALNLAWKFQVPVVVLGSKNVGESFYTQEIVREKVVEEPKVWSGSGEYRRYEITEDGVSPLAFPGTKGVVVKATSYEHNEEGITTEEPSEIVRMMDKRERKRKTIEEFFRKRDDTVSVGGDLSSRRVLVTWGENWGVCCEVGEELGYKAVKPNYLEPFPSERLLSELEGAEEVTVVELSPSGQFEKLLKMNGISVNNRFRKYDTRPIFKEELAEFLSGGRDA</sequence>
<dbReference type="InterPro" id="IPR029061">
    <property type="entry name" value="THDP-binding"/>
</dbReference>
<dbReference type="InterPro" id="IPR002880">
    <property type="entry name" value="Pyrv_Fd/Flavodoxin_OxRdtase_N"/>
</dbReference>
<dbReference type="FunFam" id="3.40.50.970:FF:000022">
    <property type="entry name" value="2-oxoglutarate ferredoxin oxidoreductase alpha subunit"/>
    <property type="match status" value="1"/>
</dbReference>
<evidence type="ECO:0000259" key="2">
    <source>
        <dbReference type="Pfam" id="PF01558"/>
    </source>
</evidence>
<proteinExistence type="predicted"/>
<dbReference type="GO" id="GO:0016903">
    <property type="term" value="F:oxidoreductase activity, acting on the aldehyde or oxo group of donors"/>
    <property type="evidence" value="ECO:0007669"/>
    <property type="project" value="InterPro"/>
</dbReference>
<dbReference type="SUPFAM" id="SSF52518">
    <property type="entry name" value="Thiamin diphosphate-binding fold (THDP-binding)"/>
    <property type="match status" value="1"/>
</dbReference>